<feature type="region of interest" description="Disordered" evidence="2">
    <location>
        <begin position="168"/>
        <end position="206"/>
    </location>
</feature>
<dbReference type="OrthoDB" id="64941at2759"/>
<dbReference type="GeneID" id="19949955"/>
<evidence type="ECO:0000256" key="2">
    <source>
        <dbReference type="SAM" id="MobiDB-lite"/>
    </source>
</evidence>
<dbReference type="Proteomes" id="UP000030762">
    <property type="component" value="Unassembled WGS sequence"/>
</dbReference>
<dbReference type="RefSeq" id="XP_008613368.1">
    <property type="nucleotide sequence ID" value="XM_008615146.1"/>
</dbReference>
<evidence type="ECO:0000313" key="3">
    <source>
        <dbReference type="EMBL" id="EQC33245.1"/>
    </source>
</evidence>
<protein>
    <submittedName>
        <fullName evidence="3">Uncharacterized protein</fullName>
    </submittedName>
</protein>
<sequence>MSASPRTKSHALRSAVSPARPPSLGTDDGSGAGLHPLLRPVLRAKQKIVPQRPPLKPALEYEMPKPASRGEGDAQRPRSSDTSNQSRPRSSGPEAGDVLDTAMRAETTSESPRPLLASDLYFELLKQEESKRMSPRVTRQHNRHLYHDKMQAKYSEMRVLRARIKQLETDLQSGQTTTTVAGNEGDGSQANDAPAPSPEKPTDVHLPVARDRVLKLERHLLEAKDEIQAMRLKLDSGRTNDKALIDTLVAKLDLERAANKMLGQKVFELEAALKVAVTKLTKVDLELQSERMERDVMIEQLTSMSRQAISDHRRKVINTKVKGLVSAMGKETLQAKLDATSAKLQSVEGMLQEMELEAITWKREAMQKQATLDEYAKRGLVSTSMALTSGSTLHQVDPAIPRLLEHAHGTPDVVFNGSFVVDGHSLFFHVVRERITQGLALHFVAYEPKTAQEDVLTFFASDISRLVVDGDKYLLQPSEPSLIAELVDRLFRTLAVGFKNGSFVLVERGTAEASAAAMPVRTTPIYRGSLHLQGTPLTLVVNEVCASAFTDVWSLQICASSVEDEREYVCSIAMEHVLRVCPSLVSYKPNDAQQWRLGHRIDANALILSPLFKTLVLAPTLDGHGALLSTLTSATPLVDDGIPATNEPAMTTTTSRPHAPKVPSAADRPLVLRTLLTLRGTLYYLTLRELWDASVLLEVSLYDSFTDNIVQATFDVHALRPVIQCALALHPYPHPLTRLETGLPPPLRPVLAQLLPMALDLPPSTQTLTLAPATLARNVAMTNTVLPTTIVIVSLSETEMALLGVPQLPLRIEVVTQGDSLVEAALGRLLPLLRRHGPPIAHRLCTGAHVLVRVYEPSAVSSTRDKPSFYHVLRATRIDEACTSHWLVVQRDLPLAFVLGLWRPYQSY</sequence>
<keyword evidence="4" id="KW-1185">Reference proteome</keyword>
<gene>
    <name evidence="3" type="ORF">SDRG_09228</name>
</gene>
<feature type="region of interest" description="Disordered" evidence="2">
    <location>
        <begin position="1"/>
        <end position="98"/>
    </location>
</feature>
<dbReference type="eggNOG" id="ENOG502S2T5">
    <property type="taxonomic scope" value="Eukaryota"/>
</dbReference>
<feature type="compositionally biased region" description="Polar residues" evidence="2">
    <location>
        <begin position="169"/>
        <end position="191"/>
    </location>
</feature>
<proteinExistence type="predicted"/>
<dbReference type="VEuPathDB" id="FungiDB:SDRG_09228"/>
<evidence type="ECO:0000313" key="4">
    <source>
        <dbReference type="Proteomes" id="UP000030762"/>
    </source>
</evidence>
<feature type="coiled-coil region" evidence="1">
    <location>
        <begin position="330"/>
        <end position="364"/>
    </location>
</feature>
<dbReference type="EMBL" id="JH767160">
    <property type="protein sequence ID" value="EQC33245.1"/>
    <property type="molecule type" value="Genomic_DNA"/>
</dbReference>
<dbReference type="InParanoid" id="T0QHR7"/>
<keyword evidence="1" id="KW-0175">Coiled coil</keyword>
<feature type="compositionally biased region" description="Polar residues" evidence="2">
    <location>
        <begin position="80"/>
        <end position="89"/>
    </location>
</feature>
<reference evidence="3 4" key="1">
    <citation type="submission" date="2012-04" db="EMBL/GenBank/DDBJ databases">
        <title>The Genome Sequence of Saprolegnia declina VS20.</title>
        <authorList>
            <consortium name="The Broad Institute Genome Sequencing Platform"/>
            <person name="Russ C."/>
            <person name="Nusbaum C."/>
            <person name="Tyler B."/>
            <person name="van West P."/>
            <person name="Dieguez-Uribeondo J."/>
            <person name="de Bruijn I."/>
            <person name="Tripathy S."/>
            <person name="Jiang R."/>
            <person name="Young S.K."/>
            <person name="Zeng Q."/>
            <person name="Gargeya S."/>
            <person name="Fitzgerald M."/>
            <person name="Haas B."/>
            <person name="Abouelleil A."/>
            <person name="Alvarado L."/>
            <person name="Arachchi H.M."/>
            <person name="Berlin A."/>
            <person name="Chapman S.B."/>
            <person name="Goldberg J."/>
            <person name="Griggs A."/>
            <person name="Gujja S."/>
            <person name="Hansen M."/>
            <person name="Howarth C."/>
            <person name="Imamovic A."/>
            <person name="Larimer J."/>
            <person name="McCowen C."/>
            <person name="Montmayeur A."/>
            <person name="Murphy C."/>
            <person name="Neiman D."/>
            <person name="Pearson M."/>
            <person name="Priest M."/>
            <person name="Roberts A."/>
            <person name="Saif S."/>
            <person name="Shea T."/>
            <person name="Sisk P."/>
            <person name="Sykes S."/>
            <person name="Wortman J."/>
            <person name="Nusbaum C."/>
            <person name="Birren B."/>
        </authorList>
    </citation>
    <scope>NUCLEOTIDE SEQUENCE [LARGE SCALE GENOMIC DNA]</scope>
    <source>
        <strain evidence="3 4">VS20</strain>
    </source>
</reference>
<organism evidence="3 4">
    <name type="scientific">Saprolegnia diclina (strain VS20)</name>
    <dbReference type="NCBI Taxonomy" id="1156394"/>
    <lineage>
        <taxon>Eukaryota</taxon>
        <taxon>Sar</taxon>
        <taxon>Stramenopiles</taxon>
        <taxon>Oomycota</taxon>
        <taxon>Saprolegniomycetes</taxon>
        <taxon>Saprolegniales</taxon>
        <taxon>Saprolegniaceae</taxon>
        <taxon>Saprolegnia</taxon>
    </lineage>
</organism>
<accession>T0QHR7</accession>
<dbReference type="OMA" id="CASAFTD"/>
<dbReference type="AlphaFoldDB" id="T0QHR7"/>
<evidence type="ECO:0000256" key="1">
    <source>
        <dbReference type="SAM" id="Coils"/>
    </source>
</evidence>
<name>T0QHR7_SAPDV</name>
<feature type="compositionally biased region" description="Basic and acidic residues" evidence="2">
    <location>
        <begin position="68"/>
        <end position="79"/>
    </location>
</feature>